<evidence type="ECO:0000256" key="4">
    <source>
        <dbReference type="ARBA" id="ARBA00022840"/>
    </source>
</evidence>
<dbReference type="InterPro" id="IPR044742">
    <property type="entry name" value="DEAD/DEAH_RhlB"/>
</dbReference>
<evidence type="ECO:0000313" key="12">
    <source>
        <dbReference type="EMBL" id="GGC97460.1"/>
    </source>
</evidence>
<dbReference type="GO" id="GO:0004386">
    <property type="term" value="F:helicase activity"/>
    <property type="evidence" value="ECO:0007669"/>
    <property type="project" value="UniProtKB-KW"/>
</dbReference>
<organism evidence="12 13">
    <name type="scientific">Halopseudomonas salina</name>
    <dbReference type="NCBI Taxonomy" id="1323744"/>
    <lineage>
        <taxon>Bacteria</taxon>
        <taxon>Pseudomonadati</taxon>
        <taxon>Pseudomonadota</taxon>
        <taxon>Gammaproteobacteria</taxon>
        <taxon>Pseudomonadales</taxon>
        <taxon>Pseudomonadaceae</taxon>
        <taxon>Halopseudomonas</taxon>
    </lineage>
</organism>
<proteinExistence type="inferred from homology"/>
<dbReference type="PANTHER" id="PTHR47959">
    <property type="entry name" value="ATP-DEPENDENT RNA HELICASE RHLE-RELATED"/>
    <property type="match status" value="1"/>
</dbReference>
<dbReference type="CDD" id="cd18787">
    <property type="entry name" value="SF2_C_DEAD"/>
    <property type="match status" value="1"/>
</dbReference>
<evidence type="ECO:0000256" key="3">
    <source>
        <dbReference type="ARBA" id="ARBA00022806"/>
    </source>
</evidence>
<evidence type="ECO:0000259" key="10">
    <source>
        <dbReference type="PROSITE" id="PS51194"/>
    </source>
</evidence>
<dbReference type="InterPro" id="IPR011545">
    <property type="entry name" value="DEAD/DEAH_box_helicase_dom"/>
</dbReference>
<dbReference type="RefSeq" id="WP_150278575.1">
    <property type="nucleotide sequence ID" value="NZ_BMFF01000003.1"/>
</dbReference>
<name>A0ABQ1PHP2_9GAMM</name>
<dbReference type="InterPro" id="IPR000629">
    <property type="entry name" value="RNA-helicase_DEAD-box_CS"/>
</dbReference>
<dbReference type="InterPro" id="IPR014014">
    <property type="entry name" value="RNA_helicase_DEAD_Q_motif"/>
</dbReference>
<dbReference type="Pfam" id="PF00270">
    <property type="entry name" value="DEAD"/>
    <property type="match status" value="1"/>
</dbReference>
<evidence type="ECO:0000256" key="8">
    <source>
        <dbReference type="SAM" id="MobiDB-lite"/>
    </source>
</evidence>
<evidence type="ECO:0000259" key="11">
    <source>
        <dbReference type="PROSITE" id="PS51195"/>
    </source>
</evidence>
<evidence type="ECO:0000313" key="13">
    <source>
        <dbReference type="Proteomes" id="UP000638188"/>
    </source>
</evidence>
<keyword evidence="2 7" id="KW-0378">Hydrolase</keyword>
<keyword evidence="3 7" id="KW-0347">Helicase</keyword>
<comment type="similarity">
    <text evidence="5 7">Belongs to the DEAD box helicase family.</text>
</comment>
<accession>A0ABQ1PHP2</accession>
<evidence type="ECO:0000256" key="7">
    <source>
        <dbReference type="RuleBase" id="RU000492"/>
    </source>
</evidence>
<reference evidence="13" key="1">
    <citation type="journal article" date="2019" name="Int. J. Syst. Evol. Microbiol.">
        <title>The Global Catalogue of Microorganisms (GCM) 10K type strain sequencing project: providing services to taxonomists for standard genome sequencing and annotation.</title>
        <authorList>
            <consortium name="The Broad Institute Genomics Platform"/>
            <consortium name="The Broad Institute Genome Sequencing Center for Infectious Disease"/>
            <person name="Wu L."/>
            <person name="Ma J."/>
        </authorList>
    </citation>
    <scope>NUCLEOTIDE SEQUENCE [LARGE SCALE GENOMIC DNA]</scope>
    <source>
        <strain evidence="13">CGMCC 1.12482</strain>
    </source>
</reference>
<dbReference type="InterPro" id="IPR050079">
    <property type="entry name" value="DEAD_box_RNA_helicase"/>
</dbReference>
<feature type="domain" description="DEAD-box RNA helicase Q" evidence="11">
    <location>
        <begin position="1"/>
        <end position="28"/>
    </location>
</feature>
<evidence type="ECO:0000256" key="2">
    <source>
        <dbReference type="ARBA" id="ARBA00022801"/>
    </source>
</evidence>
<dbReference type="Pfam" id="PF00271">
    <property type="entry name" value="Helicase_C"/>
    <property type="match status" value="1"/>
</dbReference>
<feature type="region of interest" description="Disordered" evidence="8">
    <location>
        <begin position="377"/>
        <end position="440"/>
    </location>
</feature>
<dbReference type="PROSITE" id="PS00039">
    <property type="entry name" value="DEAD_ATP_HELICASE"/>
    <property type="match status" value="1"/>
</dbReference>
<dbReference type="SMART" id="SM00490">
    <property type="entry name" value="HELICc"/>
    <property type="match status" value="1"/>
</dbReference>
<dbReference type="InterPro" id="IPR001650">
    <property type="entry name" value="Helicase_C-like"/>
</dbReference>
<feature type="domain" description="Helicase ATP-binding" evidence="9">
    <location>
        <begin position="31"/>
        <end position="204"/>
    </location>
</feature>
<evidence type="ECO:0000256" key="1">
    <source>
        <dbReference type="ARBA" id="ARBA00022741"/>
    </source>
</evidence>
<dbReference type="CDD" id="cd00268">
    <property type="entry name" value="DEADc"/>
    <property type="match status" value="1"/>
</dbReference>
<dbReference type="SUPFAM" id="SSF52540">
    <property type="entry name" value="P-loop containing nucleoside triphosphate hydrolases"/>
    <property type="match status" value="1"/>
</dbReference>
<gene>
    <name evidence="12" type="ORF">GCM10007418_16070</name>
</gene>
<dbReference type="PROSITE" id="PS51194">
    <property type="entry name" value="HELICASE_CTER"/>
    <property type="match status" value="1"/>
</dbReference>
<keyword evidence="1 7" id="KW-0547">Nucleotide-binding</keyword>
<evidence type="ECO:0000256" key="6">
    <source>
        <dbReference type="PROSITE-ProRule" id="PRU00552"/>
    </source>
</evidence>
<dbReference type="EMBL" id="BMFF01000003">
    <property type="protein sequence ID" value="GGC97460.1"/>
    <property type="molecule type" value="Genomic_DNA"/>
</dbReference>
<dbReference type="SMART" id="SM00487">
    <property type="entry name" value="DEXDc"/>
    <property type="match status" value="1"/>
</dbReference>
<keyword evidence="4 7" id="KW-0067">ATP-binding</keyword>
<feature type="short sequence motif" description="Q motif" evidence="6">
    <location>
        <begin position="1"/>
        <end position="28"/>
    </location>
</feature>
<comment type="caution">
    <text evidence="12">The sequence shown here is derived from an EMBL/GenBank/DDBJ whole genome shotgun (WGS) entry which is preliminary data.</text>
</comment>
<dbReference type="PROSITE" id="PS51195">
    <property type="entry name" value="Q_MOTIF"/>
    <property type="match status" value="1"/>
</dbReference>
<feature type="domain" description="Helicase C-terminal" evidence="10">
    <location>
        <begin position="233"/>
        <end position="379"/>
    </location>
</feature>
<dbReference type="Gene3D" id="3.40.50.300">
    <property type="entry name" value="P-loop containing nucleotide triphosphate hydrolases"/>
    <property type="match status" value="2"/>
</dbReference>
<protein>
    <submittedName>
        <fullName evidence="12">ATP-dependent RNA helicase</fullName>
    </submittedName>
</protein>
<keyword evidence="13" id="KW-1185">Reference proteome</keyword>
<dbReference type="PROSITE" id="PS51192">
    <property type="entry name" value="HELICASE_ATP_BIND_1"/>
    <property type="match status" value="1"/>
</dbReference>
<feature type="compositionally biased region" description="Basic residues" evidence="8">
    <location>
        <begin position="380"/>
        <end position="419"/>
    </location>
</feature>
<evidence type="ECO:0000259" key="9">
    <source>
        <dbReference type="PROSITE" id="PS51192"/>
    </source>
</evidence>
<sequence>MFSEFALHERLLKGIEELSFDKPTEVQQAAIPPAIAGDDLHVIAQTGSGKTAAFVVPLLQRLMTDDSQAMAPRALILLPTRELARQIISEVQKFAKFTFIKAELITGGEDFKVQSAKMRKNPDIIIATPGRALEHLAAGSLILSDIQVLVLDEADRMLDMGFTEDVMKLANACPPERQTLLFSATKGSAALRRVVEEVQRTPRLLQLNTVRDDTPAITQQVIAADDQAHKEALLKWLLVNESPGKAIVFTNTRIMADRLNGVLRAMDLRVYVLHGEKDQKDRKLAIERLKQGHVGVLVATDVAARGLDIDELDLVINFDMPRSGDDYLHRIGRTGRAGAEGIAISLVAPHEWNLMCSIERYLRRQFERRTIKELVGNYKGPKKTKASGKPVGSKKKKDDKKKDGKKRPKTGKPAAKRKPATPQGQVVTTSDGLAPPKKRS</sequence>
<dbReference type="InterPro" id="IPR014001">
    <property type="entry name" value="Helicase_ATP-bd"/>
</dbReference>
<feature type="compositionally biased region" description="Polar residues" evidence="8">
    <location>
        <begin position="422"/>
        <end position="431"/>
    </location>
</feature>
<dbReference type="Proteomes" id="UP000638188">
    <property type="component" value="Unassembled WGS sequence"/>
</dbReference>
<evidence type="ECO:0000256" key="5">
    <source>
        <dbReference type="ARBA" id="ARBA00038437"/>
    </source>
</evidence>
<dbReference type="PANTHER" id="PTHR47959:SF3">
    <property type="entry name" value="ATP-DEPENDENT RNA HELICASE SRMB"/>
    <property type="match status" value="1"/>
</dbReference>
<dbReference type="InterPro" id="IPR027417">
    <property type="entry name" value="P-loop_NTPase"/>
</dbReference>